<name>A0A932A9F3_9BACT</name>
<evidence type="ECO:0000313" key="2">
    <source>
        <dbReference type="EMBL" id="MBI2678996.1"/>
    </source>
</evidence>
<feature type="transmembrane region" description="Helical" evidence="1">
    <location>
        <begin position="86"/>
        <end position="112"/>
    </location>
</feature>
<evidence type="ECO:0000313" key="3">
    <source>
        <dbReference type="Proteomes" id="UP000779809"/>
    </source>
</evidence>
<reference evidence="2" key="1">
    <citation type="submission" date="2020-07" db="EMBL/GenBank/DDBJ databases">
        <title>Huge and variable diversity of episymbiotic CPR bacteria and DPANN archaea in groundwater ecosystems.</title>
        <authorList>
            <person name="He C.Y."/>
            <person name="Keren R."/>
            <person name="Whittaker M."/>
            <person name="Farag I.F."/>
            <person name="Doudna J."/>
            <person name="Cate J.H.D."/>
            <person name="Banfield J.F."/>
        </authorList>
    </citation>
    <scope>NUCLEOTIDE SEQUENCE</scope>
    <source>
        <strain evidence="2">NC_groundwater_580_Pr5_B-0.1um_64_19</strain>
    </source>
</reference>
<comment type="caution">
    <text evidence="2">The sequence shown here is derived from an EMBL/GenBank/DDBJ whole genome shotgun (WGS) entry which is preliminary data.</text>
</comment>
<feature type="transmembrane region" description="Helical" evidence="1">
    <location>
        <begin position="52"/>
        <end position="74"/>
    </location>
</feature>
<organism evidence="2 3">
    <name type="scientific">Candidatus Korobacter versatilis</name>
    <dbReference type="NCBI Taxonomy" id="658062"/>
    <lineage>
        <taxon>Bacteria</taxon>
        <taxon>Pseudomonadati</taxon>
        <taxon>Acidobacteriota</taxon>
        <taxon>Terriglobia</taxon>
        <taxon>Terriglobales</taxon>
        <taxon>Candidatus Korobacteraceae</taxon>
        <taxon>Candidatus Korobacter</taxon>
    </lineage>
</organism>
<gene>
    <name evidence="2" type="ORF">HYX28_09465</name>
</gene>
<keyword evidence="1" id="KW-0472">Membrane</keyword>
<dbReference type="AlphaFoldDB" id="A0A932A9F3"/>
<keyword evidence="1" id="KW-0812">Transmembrane</keyword>
<sequence>MGKINWKRAIAGGLVAGFLYDLFEIALSPFVAGRQYEAELNAIRHTPPSAAGYAFFIAWGFVIGVVAVCVYAAVRPRLGPGPRTAAKVALALWVLADLMPQMAQAVMGIFTFNLMIKFTLQQLFFMLATTIVGAWVYREGDAV</sequence>
<accession>A0A932A9F3</accession>
<feature type="transmembrane region" description="Helical" evidence="1">
    <location>
        <begin position="12"/>
        <end position="32"/>
    </location>
</feature>
<keyword evidence="1" id="KW-1133">Transmembrane helix</keyword>
<dbReference type="Proteomes" id="UP000779809">
    <property type="component" value="Unassembled WGS sequence"/>
</dbReference>
<evidence type="ECO:0000256" key="1">
    <source>
        <dbReference type="SAM" id="Phobius"/>
    </source>
</evidence>
<protein>
    <submittedName>
        <fullName evidence="2">Uncharacterized protein</fullName>
    </submittedName>
</protein>
<dbReference type="EMBL" id="JACPNR010000011">
    <property type="protein sequence ID" value="MBI2678996.1"/>
    <property type="molecule type" value="Genomic_DNA"/>
</dbReference>
<proteinExistence type="predicted"/>
<feature type="transmembrane region" description="Helical" evidence="1">
    <location>
        <begin position="118"/>
        <end position="137"/>
    </location>
</feature>